<dbReference type="GO" id="GO:0005524">
    <property type="term" value="F:ATP binding"/>
    <property type="evidence" value="ECO:0007669"/>
    <property type="project" value="UniProtKB-KW"/>
</dbReference>
<comment type="subcellular location">
    <subcellularLocation>
        <location evidence="1">Nucleus</location>
    </subcellularLocation>
</comment>
<dbReference type="AlphaFoldDB" id="A0ABD2KSY4"/>
<feature type="transmembrane region" description="Helical" evidence="11">
    <location>
        <begin position="708"/>
        <end position="734"/>
    </location>
</feature>
<keyword evidence="14" id="KW-1185">Reference proteome</keyword>
<dbReference type="InterPro" id="IPR007012">
    <property type="entry name" value="PolA_pol_cen_dom"/>
</dbReference>
<keyword evidence="11" id="KW-1133">Transmembrane helix</keyword>
<evidence type="ECO:0000256" key="5">
    <source>
        <dbReference type="ARBA" id="ARBA00022679"/>
    </source>
</evidence>
<evidence type="ECO:0000259" key="12">
    <source>
        <dbReference type="Pfam" id="PF04928"/>
    </source>
</evidence>
<keyword evidence="8" id="KW-0539">Nucleus</keyword>
<evidence type="ECO:0000256" key="8">
    <source>
        <dbReference type="ARBA" id="ARBA00023242"/>
    </source>
</evidence>
<dbReference type="PANTHER" id="PTHR10682:SF10">
    <property type="entry name" value="POLYNUCLEOTIDE ADENYLYLTRANSFERASE"/>
    <property type="match status" value="1"/>
</dbReference>
<comment type="similarity">
    <text evidence="2">Belongs to the poly(A) polymerase family.</text>
</comment>
<evidence type="ECO:0000313" key="14">
    <source>
        <dbReference type="Proteomes" id="UP001620626"/>
    </source>
</evidence>
<dbReference type="Gene3D" id="3.30.460.10">
    <property type="entry name" value="Beta Polymerase, domain 2"/>
    <property type="match status" value="1"/>
</dbReference>
<evidence type="ECO:0000256" key="9">
    <source>
        <dbReference type="ARBA" id="ARBA00048830"/>
    </source>
</evidence>
<keyword evidence="5" id="KW-0808">Transferase</keyword>
<protein>
    <recommendedName>
        <fullName evidence="3">polynucleotide adenylyltransferase</fullName>
        <ecNumber evidence="3">2.7.7.19</ecNumber>
    </recommendedName>
</protein>
<feature type="region of interest" description="Disordered" evidence="10">
    <location>
        <begin position="208"/>
        <end position="230"/>
    </location>
</feature>
<comment type="caution">
    <text evidence="13">The sequence shown here is derived from an EMBL/GenBank/DDBJ whole genome shotgun (WGS) entry which is preliminary data.</text>
</comment>
<feature type="transmembrane region" description="Helical" evidence="11">
    <location>
        <begin position="139"/>
        <end position="158"/>
    </location>
</feature>
<evidence type="ECO:0000256" key="2">
    <source>
        <dbReference type="ARBA" id="ARBA00010912"/>
    </source>
</evidence>
<organism evidence="13 14">
    <name type="scientific">Heterodera trifolii</name>
    <dbReference type="NCBI Taxonomy" id="157864"/>
    <lineage>
        <taxon>Eukaryota</taxon>
        <taxon>Metazoa</taxon>
        <taxon>Ecdysozoa</taxon>
        <taxon>Nematoda</taxon>
        <taxon>Chromadorea</taxon>
        <taxon>Rhabditida</taxon>
        <taxon>Tylenchina</taxon>
        <taxon>Tylenchomorpha</taxon>
        <taxon>Tylenchoidea</taxon>
        <taxon>Heteroderidae</taxon>
        <taxon>Heteroderinae</taxon>
        <taxon>Heterodera</taxon>
    </lineage>
</organism>
<evidence type="ECO:0000313" key="13">
    <source>
        <dbReference type="EMBL" id="KAL3106065.1"/>
    </source>
</evidence>
<keyword evidence="11" id="KW-0472">Membrane</keyword>
<evidence type="ECO:0000256" key="7">
    <source>
        <dbReference type="ARBA" id="ARBA00022840"/>
    </source>
</evidence>
<name>A0ABD2KSY4_9BILA</name>
<feature type="transmembrane region" description="Helical" evidence="11">
    <location>
        <begin position="238"/>
        <end position="261"/>
    </location>
</feature>
<sequence length="785" mass="87264">MDSDVDTICVSPEHIHADQFFGTVSCHLKFAEECRNDGLLFCRLCFLSEIHSLQRIQSNWVPLIRIKVINFEHEIDIVFASIPGENQIHFNDDDNYDNDAHYIYNNALGFFNGTSLAILAAKIMLLYPDATIPFLLERFFLTYATCFYYFLLIQLVVTKWLGAVPSMRPWWGGEAAGKLFAVGVAFWLLQEAAAGRLGPIVNGEPPDCPPPCPPPCQPPKPEQKEENKAAEEEGMPTWAWVCIVGAVLVVVVAAGQSVLIATKMNRRWICSDVWMDILPSFDRFQHGLKMALLSYRFDALVDTHFDGKMTELTIWRSIEICKDEEPKANDIGPKPPKISVRIDAGKLYIDHSVIKFLRSNKHIWDRSGTNLELTEIDDEQPIWDVLAHEIWPIFATSIRCLSFGDAEHFDALCRCISPTLLTDLDQLISIDFAHHLFLDRMTDFDWPNATSAGQVLSEWLHTFEETFIRATDSVSFQIRFGVFEPLPIEPFELVNKRTNEKLTLIKEDDTYWLLKRRCPTVGTGRRLCVRSPPEPVLRTGDRALARRPPCSTWPTCCVSLYMWSTSARNRNSATSLAAAAGLLAFSLLRGSADDSSLAPLVNGEPTDCQPPKRQQEKVKAAEEGMPTWGWVCIVGAVLVVVVAAGVLAAVCLFAVGVAFWLLQEAAAGRLGPIVNGEPPDCPPPCPPPCQPPKPEQKEEMKAAEEEGMPTWACVLIGTVCVVVVAAIATTAICLKWRQTERSANAVGVFDSAPGTSFSNIKSVFVGDPGANDPDMSLENKIEARK</sequence>
<dbReference type="PANTHER" id="PTHR10682">
    <property type="entry name" value="POLY A POLYMERASE"/>
    <property type="match status" value="1"/>
</dbReference>
<dbReference type="InterPro" id="IPR043519">
    <property type="entry name" value="NT_sf"/>
</dbReference>
<feature type="compositionally biased region" description="Basic and acidic residues" evidence="10">
    <location>
        <begin position="221"/>
        <end position="230"/>
    </location>
</feature>
<evidence type="ECO:0000256" key="3">
    <source>
        <dbReference type="ARBA" id="ARBA00012388"/>
    </source>
</evidence>
<accession>A0ABD2KSY4</accession>
<keyword evidence="7" id="KW-0067">ATP-binding</keyword>
<feature type="transmembrane region" description="Helical" evidence="11">
    <location>
        <begin position="107"/>
        <end position="127"/>
    </location>
</feature>
<dbReference type="EC" id="2.7.7.19" evidence="3"/>
<feature type="compositionally biased region" description="Pro residues" evidence="10">
    <location>
        <begin position="208"/>
        <end position="220"/>
    </location>
</feature>
<dbReference type="EMBL" id="JBICBT010000664">
    <property type="protein sequence ID" value="KAL3106065.1"/>
    <property type="molecule type" value="Genomic_DNA"/>
</dbReference>
<evidence type="ECO:0000256" key="10">
    <source>
        <dbReference type="SAM" id="MobiDB-lite"/>
    </source>
</evidence>
<keyword evidence="6" id="KW-0547">Nucleotide-binding</keyword>
<evidence type="ECO:0000256" key="4">
    <source>
        <dbReference type="ARBA" id="ARBA00022664"/>
    </source>
</evidence>
<feature type="transmembrane region" description="Helical" evidence="11">
    <location>
        <begin position="628"/>
        <end position="661"/>
    </location>
</feature>
<evidence type="ECO:0000256" key="6">
    <source>
        <dbReference type="ARBA" id="ARBA00022741"/>
    </source>
</evidence>
<proteinExistence type="inferred from homology"/>
<reference evidence="13 14" key="1">
    <citation type="submission" date="2024-10" db="EMBL/GenBank/DDBJ databases">
        <authorList>
            <person name="Kim D."/>
        </authorList>
    </citation>
    <scope>NUCLEOTIDE SEQUENCE [LARGE SCALE GENOMIC DNA]</scope>
    <source>
        <strain evidence="13">BH-2024</strain>
    </source>
</reference>
<feature type="domain" description="Poly(A) polymerase central" evidence="12">
    <location>
        <begin position="100"/>
        <end position="148"/>
    </location>
</feature>
<dbReference type="GO" id="GO:0006397">
    <property type="term" value="P:mRNA processing"/>
    <property type="evidence" value="ECO:0007669"/>
    <property type="project" value="UniProtKB-KW"/>
</dbReference>
<dbReference type="Pfam" id="PF04928">
    <property type="entry name" value="PAP_central"/>
    <property type="match status" value="1"/>
</dbReference>
<comment type="catalytic activity">
    <reaction evidence="9">
        <text>RNA(n) + ATP = RNA(n)-3'-adenine ribonucleotide + diphosphate</text>
        <dbReference type="Rhea" id="RHEA:11332"/>
        <dbReference type="Rhea" id="RHEA-COMP:14527"/>
        <dbReference type="Rhea" id="RHEA-COMP:17347"/>
        <dbReference type="ChEBI" id="CHEBI:30616"/>
        <dbReference type="ChEBI" id="CHEBI:33019"/>
        <dbReference type="ChEBI" id="CHEBI:140395"/>
        <dbReference type="ChEBI" id="CHEBI:173115"/>
        <dbReference type="EC" id="2.7.7.19"/>
    </reaction>
</comment>
<feature type="transmembrane region" description="Helical" evidence="11">
    <location>
        <begin position="170"/>
        <end position="189"/>
    </location>
</feature>
<dbReference type="SUPFAM" id="SSF81631">
    <property type="entry name" value="PAP/OAS1 substrate-binding domain"/>
    <property type="match status" value="1"/>
</dbReference>
<keyword evidence="11" id="KW-0812">Transmembrane</keyword>
<dbReference type="GO" id="GO:0005634">
    <property type="term" value="C:nucleus"/>
    <property type="evidence" value="ECO:0007669"/>
    <property type="project" value="UniProtKB-SubCell"/>
</dbReference>
<dbReference type="Gene3D" id="1.10.1410.10">
    <property type="match status" value="1"/>
</dbReference>
<keyword evidence="4" id="KW-0507">mRNA processing</keyword>
<dbReference type="GO" id="GO:1990817">
    <property type="term" value="F:poly(A) RNA polymerase activity"/>
    <property type="evidence" value="ECO:0007669"/>
    <property type="project" value="UniProtKB-EC"/>
</dbReference>
<evidence type="ECO:0000256" key="11">
    <source>
        <dbReference type="SAM" id="Phobius"/>
    </source>
</evidence>
<gene>
    <name evidence="13" type="ORF">niasHT_027164</name>
</gene>
<evidence type="ECO:0000256" key="1">
    <source>
        <dbReference type="ARBA" id="ARBA00004123"/>
    </source>
</evidence>
<dbReference type="Proteomes" id="UP001620626">
    <property type="component" value="Unassembled WGS sequence"/>
</dbReference>